<feature type="domain" description="Cgl0159-like" evidence="1">
    <location>
        <begin position="41"/>
        <end position="290"/>
    </location>
</feature>
<evidence type="ECO:0000313" key="2">
    <source>
        <dbReference type="EMBL" id="GMA41693.1"/>
    </source>
</evidence>
<sequence>MNGARDIDLAGLTSTRMHHPERVAQLWAARRRRSIGPGCDHLLLVAADHPARGALGVRDDPMAMACRGDMLRRLAVALARPGVDGVLGTPDVLEDLLLLGLLEDKVVFGSMNRGGIAGATFELDDRFTGYDASHLAAAGLDGGKMLLRIAPDDAGSASTLEACARAVTDLARHELLAMVEPFWSGRDRSGRVGNRLDPDSVVRSIHVAAGIGATSAYTWLKLPVVDDMQRVLDATTMPTLLLGGDPRDEPDVTYDRWREALAHPVACGLVAGRTLLYPPDDQVADAVDIASAIVHATKVRNA</sequence>
<dbReference type="EMBL" id="BSUO01000001">
    <property type="protein sequence ID" value="GMA41693.1"/>
    <property type="molecule type" value="Genomic_DNA"/>
</dbReference>
<keyword evidence="3" id="KW-1185">Reference proteome</keyword>
<reference evidence="3" key="1">
    <citation type="journal article" date="2019" name="Int. J. Syst. Evol. Microbiol.">
        <title>The Global Catalogue of Microorganisms (GCM) 10K type strain sequencing project: providing services to taxonomists for standard genome sequencing and annotation.</title>
        <authorList>
            <consortium name="The Broad Institute Genomics Platform"/>
            <consortium name="The Broad Institute Genome Sequencing Center for Infectious Disease"/>
            <person name="Wu L."/>
            <person name="Ma J."/>
        </authorList>
    </citation>
    <scope>NUCLEOTIDE SEQUENCE [LARGE SCALE GENOMIC DNA]</scope>
    <source>
        <strain evidence="3">NBRC 113072</strain>
    </source>
</reference>
<evidence type="ECO:0000259" key="1">
    <source>
        <dbReference type="Pfam" id="PF22649"/>
    </source>
</evidence>
<protein>
    <submittedName>
        <fullName evidence="2">Aldolase</fullName>
    </submittedName>
</protein>
<evidence type="ECO:0000313" key="3">
    <source>
        <dbReference type="Proteomes" id="UP001157126"/>
    </source>
</evidence>
<comment type="caution">
    <text evidence="2">The sequence shown here is derived from an EMBL/GenBank/DDBJ whole genome shotgun (WGS) entry which is preliminary data.</text>
</comment>
<accession>A0ABQ6IUS8</accession>
<dbReference type="SUPFAM" id="SSF51569">
    <property type="entry name" value="Aldolase"/>
    <property type="match status" value="1"/>
</dbReference>
<name>A0ABQ6IUS8_9MICO</name>
<dbReference type="InterPro" id="IPR054574">
    <property type="entry name" value="Cgl0159_dom"/>
</dbReference>
<dbReference type="Proteomes" id="UP001157126">
    <property type="component" value="Unassembled WGS sequence"/>
</dbReference>
<dbReference type="Pfam" id="PF22649">
    <property type="entry name" value="Cgl0159"/>
    <property type="match status" value="1"/>
</dbReference>
<organism evidence="2 3">
    <name type="scientific">Mobilicoccus caccae</name>
    <dbReference type="NCBI Taxonomy" id="1859295"/>
    <lineage>
        <taxon>Bacteria</taxon>
        <taxon>Bacillati</taxon>
        <taxon>Actinomycetota</taxon>
        <taxon>Actinomycetes</taxon>
        <taxon>Micrococcales</taxon>
        <taxon>Dermatophilaceae</taxon>
        <taxon>Mobilicoccus</taxon>
    </lineage>
</organism>
<gene>
    <name evidence="2" type="ORF">GCM10025883_37380</name>
</gene>
<proteinExistence type="predicted"/>
<dbReference type="Gene3D" id="3.20.20.70">
    <property type="entry name" value="Aldolase class I"/>
    <property type="match status" value="1"/>
</dbReference>
<dbReference type="InterPro" id="IPR013785">
    <property type="entry name" value="Aldolase_TIM"/>
</dbReference>